<comment type="caution">
    <text evidence="1">The sequence shown here is derived from an EMBL/GenBank/DDBJ whole genome shotgun (WGS) entry which is preliminary data.</text>
</comment>
<reference evidence="1" key="1">
    <citation type="submission" date="2020-05" db="EMBL/GenBank/DDBJ databases">
        <authorList>
            <person name="Rincon C."/>
            <person name="Sanders R I."/>
            <person name="Robbins C."/>
            <person name="Chaturvedi A."/>
        </authorList>
    </citation>
    <scope>NUCLEOTIDE SEQUENCE</scope>
    <source>
        <strain evidence="1">CHB12</strain>
    </source>
</reference>
<proteinExistence type="predicted"/>
<accession>A0A916EMR8</accession>
<gene>
    <name evidence="1" type="ORF">CHRIB12_LOCUS23983</name>
</gene>
<dbReference type="EMBL" id="CAGKOT010000102">
    <property type="protein sequence ID" value="CAB5395713.1"/>
    <property type="molecule type" value="Genomic_DNA"/>
</dbReference>
<organism evidence="1 2">
    <name type="scientific">Rhizophagus irregularis</name>
    <dbReference type="NCBI Taxonomy" id="588596"/>
    <lineage>
        <taxon>Eukaryota</taxon>
        <taxon>Fungi</taxon>
        <taxon>Fungi incertae sedis</taxon>
        <taxon>Mucoromycota</taxon>
        <taxon>Glomeromycotina</taxon>
        <taxon>Glomeromycetes</taxon>
        <taxon>Glomerales</taxon>
        <taxon>Glomeraceae</taxon>
        <taxon>Rhizophagus</taxon>
    </lineage>
</organism>
<dbReference type="OrthoDB" id="10298576at2759"/>
<sequence>MIFVGREVLILTKRNFNVKRGEIKDQNVSTEEDIGLTSTSSPPPSPLVNQSGALHTIVVSDVDTFLSQFSKLITRKLFLSQIKFILTLIPSEISKSP</sequence>
<protein>
    <submittedName>
        <fullName evidence="1">Uncharacterized protein</fullName>
    </submittedName>
</protein>
<dbReference type="Proteomes" id="UP000684084">
    <property type="component" value="Unassembled WGS sequence"/>
</dbReference>
<name>A0A916EMR8_9GLOM</name>
<evidence type="ECO:0000313" key="1">
    <source>
        <dbReference type="EMBL" id="CAB5395713.1"/>
    </source>
</evidence>
<evidence type="ECO:0000313" key="2">
    <source>
        <dbReference type="Proteomes" id="UP000684084"/>
    </source>
</evidence>
<dbReference type="AlphaFoldDB" id="A0A916EMR8"/>